<keyword evidence="1" id="KW-0808">Transferase</keyword>
<proteinExistence type="predicted"/>
<dbReference type="Gene3D" id="3.40.50.720">
    <property type="entry name" value="NAD(P)-binding Rossmann-like Domain"/>
    <property type="match status" value="1"/>
</dbReference>
<comment type="caution">
    <text evidence="1">The sequence shown here is derived from an EMBL/GenBank/DDBJ whole genome shotgun (WGS) entry which is preliminary data.</text>
</comment>
<dbReference type="InterPro" id="IPR035985">
    <property type="entry name" value="Ubiquitin-activating_enz"/>
</dbReference>
<keyword evidence="2" id="KW-1185">Reference proteome</keyword>
<dbReference type="Proteomes" id="UP001228905">
    <property type="component" value="Unassembled WGS sequence"/>
</dbReference>
<dbReference type="SUPFAM" id="SSF69572">
    <property type="entry name" value="Activating enzymes of the ubiquitin-like proteins"/>
    <property type="match status" value="1"/>
</dbReference>
<accession>A0ABU0ITL7</accession>
<protein>
    <submittedName>
        <fullName evidence="1">Molybdopterin/thiamine biosynthesis adenylyltransferase</fullName>
    </submittedName>
</protein>
<gene>
    <name evidence="1" type="ORF">QO010_002485</name>
</gene>
<dbReference type="EMBL" id="JAUSVS010000004">
    <property type="protein sequence ID" value="MDQ0464701.1"/>
    <property type="molecule type" value="Genomic_DNA"/>
</dbReference>
<evidence type="ECO:0000313" key="1">
    <source>
        <dbReference type="EMBL" id="MDQ0464701.1"/>
    </source>
</evidence>
<sequence>MNDLAECLSRTLLLMRDEVGGEVADEVLLSALTCTRVVLVADGRNIASPPAQTAFVTAATLMARSGHKVWLSAPNIRMSGPQPPLSPGRLIDELVAVGLNLIPGVEFGVGEPTDEIDLAIGLGDTPITIPARRRIWINAEAWAGILSGEDTTRPWGVHFWPMGALAAAGLAANEAFKAAMQKLLPYALDRDNTSDRFADSDSIRLRLAPVNSPFCRDLGEVDIVSGGAISNAALYCLARIPGVNGRGRVIEPEAADLSNLNRYMLLLRSGRDVSKATDLTQTLVGGGLHFRALRRRYDSSTVDEIAPFARVVLVGVDHIPTRWLVQQAWPERVVVGATTHWSAMASLHANGSGCAQCLHYEDDPAEGLIPTQACVSFWAGLISAVYLARQAVGDLPSVAERQIFLTPFRPETIYRAPVPPRADCPTCLSRGSLEVGAHSRAAS</sequence>
<keyword evidence="1" id="KW-0548">Nucleotidyltransferase</keyword>
<reference evidence="1 2" key="1">
    <citation type="submission" date="2023-07" db="EMBL/GenBank/DDBJ databases">
        <title>Genomic Encyclopedia of Type Strains, Phase IV (KMG-IV): sequencing the most valuable type-strain genomes for metagenomic binning, comparative biology and taxonomic classification.</title>
        <authorList>
            <person name="Goeker M."/>
        </authorList>
    </citation>
    <scope>NUCLEOTIDE SEQUENCE [LARGE SCALE GENOMIC DNA]</scope>
    <source>
        <strain evidence="1 2">DSM 18695</strain>
    </source>
</reference>
<name>A0ABU0ITL7_9CAUL</name>
<dbReference type="RefSeq" id="WP_307349549.1">
    <property type="nucleotide sequence ID" value="NZ_JAUSVS010000004.1"/>
</dbReference>
<evidence type="ECO:0000313" key="2">
    <source>
        <dbReference type="Proteomes" id="UP001228905"/>
    </source>
</evidence>
<dbReference type="GO" id="GO:0016779">
    <property type="term" value="F:nucleotidyltransferase activity"/>
    <property type="evidence" value="ECO:0007669"/>
    <property type="project" value="UniProtKB-KW"/>
</dbReference>
<organism evidence="1 2">
    <name type="scientific">Caulobacter ginsengisoli</name>
    <dbReference type="NCBI Taxonomy" id="400775"/>
    <lineage>
        <taxon>Bacteria</taxon>
        <taxon>Pseudomonadati</taxon>
        <taxon>Pseudomonadota</taxon>
        <taxon>Alphaproteobacteria</taxon>
        <taxon>Caulobacterales</taxon>
        <taxon>Caulobacteraceae</taxon>
        <taxon>Caulobacter</taxon>
    </lineage>
</organism>